<accession>A0A2N9LNQ9</accession>
<feature type="transmembrane region" description="Helical" evidence="1">
    <location>
        <begin position="50"/>
        <end position="70"/>
    </location>
</feature>
<keyword evidence="1" id="KW-0812">Transmembrane</keyword>
<feature type="transmembrane region" description="Helical" evidence="1">
    <location>
        <begin position="103"/>
        <end position="121"/>
    </location>
</feature>
<reference evidence="3" key="1">
    <citation type="submission" date="2018-02" db="EMBL/GenBank/DDBJ databases">
        <authorList>
            <person name="Hausmann B."/>
        </authorList>
    </citation>
    <scope>NUCLEOTIDE SEQUENCE [LARGE SCALE GENOMIC DNA]</scope>
    <source>
        <strain evidence="3">Peat soil MAG SbA5</strain>
    </source>
</reference>
<dbReference type="EMBL" id="OKRB01000105">
    <property type="protein sequence ID" value="SPE24888.1"/>
    <property type="molecule type" value="Genomic_DNA"/>
</dbReference>
<protein>
    <recommendedName>
        <fullName evidence="4">DoxX family protein</fullName>
    </recommendedName>
</protein>
<evidence type="ECO:0000313" key="2">
    <source>
        <dbReference type="EMBL" id="SPE24888.1"/>
    </source>
</evidence>
<keyword evidence="1" id="KW-1133">Transmembrane helix</keyword>
<proteinExistence type="predicted"/>
<evidence type="ECO:0000256" key="1">
    <source>
        <dbReference type="SAM" id="Phobius"/>
    </source>
</evidence>
<dbReference type="Pfam" id="PF13781">
    <property type="entry name" value="DoxX_3"/>
    <property type="match status" value="1"/>
</dbReference>
<organism evidence="2 3">
    <name type="scientific">Candidatus Sulfuritelmatomonas gaucii</name>
    <dbReference type="NCBI Taxonomy" id="2043161"/>
    <lineage>
        <taxon>Bacteria</taxon>
        <taxon>Pseudomonadati</taxon>
        <taxon>Acidobacteriota</taxon>
        <taxon>Terriglobia</taxon>
        <taxon>Terriglobales</taxon>
        <taxon>Acidobacteriaceae</taxon>
        <taxon>Candidatus Sulfuritelmatomonas</taxon>
    </lineage>
</organism>
<keyword evidence="1" id="KW-0472">Membrane</keyword>
<dbReference type="AlphaFoldDB" id="A0A2N9LNQ9"/>
<sequence length="130" mass="13862">MAPTMINHKLIRASIALVWLYQGLWCKVLGGAAHHQAVVSAVPFIGPAASRAVVIALGLMECGIAAWVLSGWQLRKAAVAQTAFLVGMNAAGLIWAWRLLPDPAGMLLQNFAFVLLIWIAAEVQPHVATA</sequence>
<evidence type="ECO:0008006" key="4">
    <source>
        <dbReference type="Google" id="ProtNLM"/>
    </source>
</evidence>
<feature type="transmembrane region" description="Helical" evidence="1">
    <location>
        <begin position="77"/>
        <end position="97"/>
    </location>
</feature>
<dbReference type="InterPro" id="IPR025695">
    <property type="entry name" value="DoxX-like"/>
</dbReference>
<name>A0A2N9LNQ9_9BACT</name>
<evidence type="ECO:0000313" key="3">
    <source>
        <dbReference type="Proteomes" id="UP000239735"/>
    </source>
</evidence>
<dbReference type="Proteomes" id="UP000239735">
    <property type="component" value="Unassembled WGS sequence"/>
</dbReference>
<gene>
    <name evidence="2" type="ORF">SBA5_470009</name>
</gene>